<name>A0A5B0RH39_PUCGR</name>
<feature type="compositionally biased region" description="Low complexity" evidence="1">
    <location>
        <begin position="1"/>
        <end position="10"/>
    </location>
</feature>
<feature type="compositionally biased region" description="Pro residues" evidence="1">
    <location>
        <begin position="11"/>
        <end position="20"/>
    </location>
</feature>
<keyword evidence="2" id="KW-0472">Membrane</keyword>
<evidence type="ECO:0000313" key="3">
    <source>
        <dbReference type="EMBL" id="KAA1125221.1"/>
    </source>
</evidence>
<keyword evidence="2" id="KW-1133">Transmembrane helix</keyword>
<feature type="region of interest" description="Disordered" evidence="1">
    <location>
        <begin position="1"/>
        <end position="23"/>
    </location>
</feature>
<evidence type="ECO:0000256" key="1">
    <source>
        <dbReference type="SAM" id="MobiDB-lite"/>
    </source>
</evidence>
<feature type="region of interest" description="Disordered" evidence="1">
    <location>
        <begin position="136"/>
        <end position="156"/>
    </location>
</feature>
<sequence length="589" mass="65428">MSTTIFTSNSSPPPPPPPMISSPESRIRSFRKLRYDSLERIRAIYRLATKSFLLNHHTQVWRSISLGLEDIQELLRLPIHPAEQDDDDVRMAWWLVGSGDQASCIDSTIDQQLLQLDRKFQILKITFLTSILQSSSVSQSSSSPSPSPSSSSPLAYSSAELTQQQFDSLSQFLNLNDHPHRFLLRLLHSILTTHHHDHHDRSLAESSTQDDDRLLHQLHPSILTALALASIKLGTPESGRQLIEAWFSSIGSFQLTLSSSSENAQLAYSDHTHSKPDHQIQGPLNLSSDLRASYLALIQIYTIHILGALHQWPAALQFIHHLKAALILPPENVLNLIEAINTAKAHQSLQLQRQQLRHQDKLSRQAQLPTHHSKKASKKTSPSNPPPSASSHSKPRPSTLSTTPPTPIHHHRPSSGPTTTGFSGFRTHLANFVKPHPSTPPPPHHHQALNHSHFSSLLTSLSRSFIHLKSLLLRSLFFLSVPPPSTSDQSGHPSRARLLSSKLKSSLLLLFFSSSSSLLLLFFFFKLSLLPSSSSSSSRSVFPRLKLGVVKLLLALARLLHRDVQSNPAPQRRPGAVEGPFWRGGRVCG</sequence>
<reference evidence="3 4" key="1">
    <citation type="submission" date="2019-05" db="EMBL/GenBank/DDBJ databases">
        <title>Emergence of the Ug99 lineage of the wheat stem rust pathogen through somatic hybridization.</title>
        <authorList>
            <person name="Li F."/>
            <person name="Upadhyaya N.M."/>
            <person name="Sperschneider J."/>
            <person name="Matny O."/>
            <person name="Nguyen-Phuc H."/>
            <person name="Mago R."/>
            <person name="Raley C."/>
            <person name="Miller M.E."/>
            <person name="Silverstein K.A.T."/>
            <person name="Henningsen E."/>
            <person name="Hirsch C.D."/>
            <person name="Visser B."/>
            <person name="Pretorius Z.A."/>
            <person name="Steffenson B.J."/>
            <person name="Schwessinger B."/>
            <person name="Dodds P.N."/>
            <person name="Figueroa M."/>
        </authorList>
    </citation>
    <scope>NUCLEOTIDE SEQUENCE [LARGE SCALE GENOMIC DNA]</scope>
    <source>
        <strain evidence="3 4">Ug99</strain>
    </source>
</reference>
<feature type="compositionally biased region" description="Low complexity" evidence="1">
    <location>
        <begin position="389"/>
        <end position="403"/>
    </location>
</feature>
<keyword evidence="2" id="KW-0812">Transmembrane</keyword>
<gene>
    <name evidence="3" type="ORF">PGTUg99_008373</name>
</gene>
<comment type="caution">
    <text evidence="3">The sequence shown here is derived from an EMBL/GenBank/DDBJ whole genome shotgun (WGS) entry which is preliminary data.</text>
</comment>
<evidence type="ECO:0000256" key="2">
    <source>
        <dbReference type="SAM" id="Phobius"/>
    </source>
</evidence>
<organism evidence="3 4">
    <name type="scientific">Puccinia graminis f. sp. tritici</name>
    <dbReference type="NCBI Taxonomy" id="56615"/>
    <lineage>
        <taxon>Eukaryota</taxon>
        <taxon>Fungi</taxon>
        <taxon>Dikarya</taxon>
        <taxon>Basidiomycota</taxon>
        <taxon>Pucciniomycotina</taxon>
        <taxon>Pucciniomycetes</taxon>
        <taxon>Pucciniales</taxon>
        <taxon>Pucciniaceae</taxon>
        <taxon>Puccinia</taxon>
    </lineage>
</organism>
<dbReference type="EMBL" id="VDEP01000181">
    <property type="protein sequence ID" value="KAA1125221.1"/>
    <property type="molecule type" value="Genomic_DNA"/>
</dbReference>
<protein>
    <submittedName>
        <fullName evidence="3">Uncharacterized protein</fullName>
    </submittedName>
</protein>
<dbReference type="AlphaFoldDB" id="A0A5B0RH39"/>
<evidence type="ECO:0000313" key="4">
    <source>
        <dbReference type="Proteomes" id="UP000325313"/>
    </source>
</evidence>
<accession>A0A5B0RH39</accession>
<feature type="transmembrane region" description="Helical" evidence="2">
    <location>
        <begin position="507"/>
        <end position="529"/>
    </location>
</feature>
<dbReference type="Proteomes" id="UP000325313">
    <property type="component" value="Unassembled WGS sequence"/>
</dbReference>
<feature type="region of interest" description="Disordered" evidence="1">
    <location>
        <begin position="351"/>
        <end position="421"/>
    </location>
</feature>
<proteinExistence type="predicted"/>